<dbReference type="InterPro" id="IPR029063">
    <property type="entry name" value="SAM-dependent_MTases_sf"/>
</dbReference>
<dbReference type="GO" id="GO:0033799">
    <property type="term" value="F:myricetin 3'-O-methyltransferase activity"/>
    <property type="evidence" value="ECO:0007669"/>
    <property type="project" value="EnsemblPlants"/>
</dbReference>
<dbReference type="Pfam" id="PF08100">
    <property type="entry name" value="Dimerisation"/>
    <property type="match status" value="1"/>
</dbReference>
<evidence type="ECO:0000256" key="7">
    <source>
        <dbReference type="ARBA" id="ARBA00045231"/>
    </source>
</evidence>
<dbReference type="FunFam" id="1.10.10.10:FF:000357">
    <property type="entry name" value="Caffeic acid 3-O-methyltransferase"/>
    <property type="match status" value="1"/>
</dbReference>
<dbReference type="EC" id="2.1.1.68" evidence="6"/>
<dbReference type="InterPro" id="IPR001077">
    <property type="entry name" value="COMT_C"/>
</dbReference>
<evidence type="ECO:0000313" key="10">
    <source>
        <dbReference type="EMBL" id="RHN69735.1"/>
    </source>
</evidence>
<gene>
    <name evidence="10" type="ORF">MtrunA17_Chr3g0128011</name>
</gene>
<dbReference type="GO" id="GO:0046983">
    <property type="term" value="F:protein dimerization activity"/>
    <property type="evidence" value="ECO:0007669"/>
    <property type="project" value="InterPro"/>
</dbReference>
<dbReference type="GO" id="GO:0030755">
    <property type="term" value="F:quercetin 3-O-methyltransferase activity"/>
    <property type="evidence" value="ECO:0007669"/>
    <property type="project" value="EnsemblPlants"/>
</dbReference>
<evidence type="ECO:0000256" key="5">
    <source>
        <dbReference type="ARBA" id="ARBA00022733"/>
    </source>
</evidence>
<dbReference type="SUPFAM" id="SSF53335">
    <property type="entry name" value="S-adenosyl-L-methionine-dependent methyltransferases"/>
    <property type="match status" value="1"/>
</dbReference>
<evidence type="ECO:0000256" key="4">
    <source>
        <dbReference type="ARBA" id="ARBA00022691"/>
    </source>
</evidence>
<keyword evidence="2 10" id="KW-0489">Methyltransferase</keyword>
<dbReference type="GO" id="GO:0042428">
    <property type="term" value="P:serotonin metabolic process"/>
    <property type="evidence" value="ECO:0007669"/>
    <property type="project" value="EnsemblPlants"/>
</dbReference>
<dbReference type="GO" id="GO:0005737">
    <property type="term" value="C:cytoplasm"/>
    <property type="evidence" value="ECO:0007669"/>
    <property type="project" value="EnsemblPlants"/>
</dbReference>
<dbReference type="InterPro" id="IPR036390">
    <property type="entry name" value="WH_DNA-bd_sf"/>
</dbReference>
<sequence length="419" mass="46011">MYGPDTPNSTKQFLIKFYIIAIHFASLRSHSHTPSFFHILQITTTISKTSSITTMGSTGETQITPTHISDEEANLFAMQLASASVLPMVLKSALELDLLEIIAKAGPGAQISPIEIASQLPTTNPEAPVMLDRILRLLACYNILTCSVRTQQDGKVQRLYGLATVAKYLVKNEDGVSISALNLMNQDKVLMESWYHLKDAVLDGGIPFNKAYGMTAFEYHGTDPRFNKVFNKGMSDHSTITMKKILETYTGFEGLKSLVDVGGGTGAVINTIVSKYPTIKGINFDLPHVIEDAPSYPGVEHVGGDMFVSIPKADAVFMKWICHDWSDEHCLKFLKNCYEALPDNGKVIVAECILPVAPDSSLATKGVVHIDAIMLAHNPGGKERTQKEFEDLAKGAGFQGFKVHCNAFNTYIMEFLKKV</sequence>
<organism evidence="10">
    <name type="scientific">Medicago truncatula</name>
    <name type="common">Barrel medic</name>
    <name type="synonym">Medicago tribuloides</name>
    <dbReference type="NCBI Taxonomy" id="3880"/>
    <lineage>
        <taxon>Eukaryota</taxon>
        <taxon>Viridiplantae</taxon>
        <taxon>Streptophyta</taxon>
        <taxon>Embryophyta</taxon>
        <taxon>Tracheophyta</taxon>
        <taxon>Spermatophyta</taxon>
        <taxon>Magnoliopsida</taxon>
        <taxon>eudicotyledons</taxon>
        <taxon>Gunneridae</taxon>
        <taxon>Pentapetalae</taxon>
        <taxon>rosids</taxon>
        <taxon>fabids</taxon>
        <taxon>Fabales</taxon>
        <taxon>Fabaceae</taxon>
        <taxon>Papilionoideae</taxon>
        <taxon>50 kb inversion clade</taxon>
        <taxon>NPAAA clade</taxon>
        <taxon>Hologalegina</taxon>
        <taxon>IRL clade</taxon>
        <taxon>Trifolieae</taxon>
        <taxon>Medicago</taxon>
    </lineage>
</organism>
<dbReference type="GO" id="GO:0010555">
    <property type="term" value="P:response to mannitol"/>
    <property type="evidence" value="ECO:0007669"/>
    <property type="project" value="EnsemblPlants"/>
</dbReference>
<dbReference type="GO" id="GO:0102822">
    <property type="term" value="F:flavone 3'-O-methyltransferase activity"/>
    <property type="evidence" value="ECO:0007669"/>
    <property type="project" value="EnsemblPlants"/>
</dbReference>
<dbReference type="Gramene" id="rna18247">
    <property type="protein sequence ID" value="RHN69735.1"/>
    <property type="gene ID" value="gene18247"/>
</dbReference>
<dbReference type="InterPro" id="IPR012967">
    <property type="entry name" value="COMT_dimerisation"/>
</dbReference>
<dbReference type="EMBL" id="PSQE01000003">
    <property type="protein sequence ID" value="RHN69735.1"/>
    <property type="molecule type" value="Genomic_DNA"/>
</dbReference>
<dbReference type="InterPro" id="IPR016461">
    <property type="entry name" value="COMT-like"/>
</dbReference>
<dbReference type="GO" id="GO:0048354">
    <property type="term" value="P:mucilage biosynthetic process involved in seed coat development"/>
    <property type="evidence" value="ECO:0007669"/>
    <property type="project" value="EnsemblPlants"/>
</dbReference>
<reference evidence="10" key="1">
    <citation type="journal article" date="2018" name="Nat. Plants">
        <title>Whole-genome landscape of Medicago truncatula symbiotic genes.</title>
        <authorList>
            <person name="Pecrix Y."/>
            <person name="Gamas P."/>
            <person name="Carrere S."/>
        </authorList>
    </citation>
    <scope>NUCLEOTIDE SEQUENCE</scope>
    <source>
        <tissue evidence="10">Leaves</tissue>
    </source>
</reference>
<comment type="function">
    <text evidence="7">Catalyzes the conversion of caffeic acid to ferulic acid and of 5-hydroxyferulic acid to sinapic acid. The resulting products may subsequently be converted to the corresponding alcohols that are incorporated into lignins.</text>
</comment>
<dbReference type="GO" id="GO:0007623">
    <property type="term" value="P:circadian rhythm"/>
    <property type="evidence" value="ECO:0007669"/>
    <property type="project" value="EnsemblPlants"/>
</dbReference>
<accession>A0A396J046</accession>
<dbReference type="FunFam" id="3.40.50.150:FF:000061">
    <property type="entry name" value="Caffeic acid O-methyltransferase"/>
    <property type="match status" value="1"/>
</dbReference>
<evidence type="ECO:0000259" key="9">
    <source>
        <dbReference type="Pfam" id="PF08100"/>
    </source>
</evidence>
<name>A0A396J046_MEDTR</name>
<dbReference type="Proteomes" id="UP000265566">
    <property type="component" value="Chromosome 3"/>
</dbReference>
<evidence type="ECO:0000256" key="2">
    <source>
        <dbReference type="ARBA" id="ARBA00022603"/>
    </source>
</evidence>
<dbReference type="PANTHER" id="PTHR11746">
    <property type="entry name" value="O-METHYLTRANSFERASE"/>
    <property type="match status" value="1"/>
</dbReference>
<keyword evidence="4" id="KW-0949">S-adenosyl-L-methionine</keyword>
<feature type="domain" description="O-methyltransferase C-terminal" evidence="8">
    <location>
        <begin position="194"/>
        <end position="399"/>
    </location>
</feature>
<dbReference type="GO" id="GO:0010344">
    <property type="term" value="P:seed oilbody biogenesis"/>
    <property type="evidence" value="ECO:0007669"/>
    <property type="project" value="EnsemblPlants"/>
</dbReference>
<dbReference type="AlphaFoldDB" id="A0A396J046"/>
<dbReference type="GO" id="GO:0017096">
    <property type="term" value="F:acetylserotonin O-methyltransferase activity"/>
    <property type="evidence" value="ECO:0007669"/>
    <property type="project" value="EnsemblPlants"/>
</dbReference>
<dbReference type="InterPro" id="IPR036388">
    <property type="entry name" value="WH-like_DNA-bd_sf"/>
</dbReference>
<dbReference type="Gene3D" id="1.10.10.10">
    <property type="entry name" value="Winged helix-like DNA-binding domain superfamily/Winged helix DNA-binding domain"/>
    <property type="match status" value="1"/>
</dbReference>
<dbReference type="GO" id="GO:0006970">
    <property type="term" value="P:response to osmotic stress"/>
    <property type="evidence" value="ECO:0007669"/>
    <property type="project" value="EnsemblPlants"/>
</dbReference>
<dbReference type="GO" id="GO:0032259">
    <property type="term" value="P:methylation"/>
    <property type="evidence" value="ECO:0007669"/>
    <property type="project" value="UniProtKB-KW"/>
</dbReference>
<dbReference type="GO" id="GO:0030187">
    <property type="term" value="P:melatonin biosynthetic process"/>
    <property type="evidence" value="ECO:0007669"/>
    <property type="project" value="EnsemblPlants"/>
</dbReference>
<dbReference type="GO" id="GO:0090333">
    <property type="term" value="P:regulation of stomatal closure"/>
    <property type="evidence" value="ECO:0007669"/>
    <property type="project" value="EnsemblPlants"/>
</dbReference>
<dbReference type="GO" id="GO:0009809">
    <property type="term" value="P:lignin biosynthetic process"/>
    <property type="evidence" value="ECO:0007669"/>
    <property type="project" value="UniProtKB-KW"/>
</dbReference>
<dbReference type="PROSITE" id="PS51683">
    <property type="entry name" value="SAM_OMT_II"/>
    <property type="match status" value="1"/>
</dbReference>
<feature type="domain" description="O-methyltransferase dimerisation" evidence="9">
    <location>
        <begin position="78"/>
        <end position="171"/>
    </location>
</feature>
<dbReference type="GO" id="GO:0051555">
    <property type="term" value="P:flavonol biosynthetic process"/>
    <property type="evidence" value="ECO:0007669"/>
    <property type="project" value="EnsemblPlants"/>
</dbReference>
<dbReference type="Gene3D" id="3.40.50.150">
    <property type="entry name" value="Vaccinia Virus protein VP39"/>
    <property type="match status" value="1"/>
</dbReference>
<evidence type="ECO:0000256" key="1">
    <source>
        <dbReference type="ARBA" id="ARBA00004928"/>
    </source>
</evidence>
<keyword evidence="3 10" id="KW-0808">Transferase</keyword>
<dbReference type="SUPFAM" id="SSF46785">
    <property type="entry name" value="Winged helix' DNA-binding domain"/>
    <property type="match status" value="1"/>
</dbReference>
<dbReference type="GO" id="GO:0005634">
    <property type="term" value="C:nucleus"/>
    <property type="evidence" value="ECO:0007669"/>
    <property type="project" value="EnsemblPlants"/>
</dbReference>
<evidence type="ECO:0000256" key="6">
    <source>
        <dbReference type="ARBA" id="ARBA00039011"/>
    </source>
</evidence>
<evidence type="ECO:0000256" key="3">
    <source>
        <dbReference type="ARBA" id="ARBA00022679"/>
    </source>
</evidence>
<dbReference type="Pfam" id="PF00891">
    <property type="entry name" value="Methyltransf_2"/>
    <property type="match status" value="1"/>
</dbReference>
<proteinExistence type="predicted"/>
<comment type="pathway">
    <text evidence="1">Aromatic compound metabolism; phenylpropanoid biosynthesis.</text>
</comment>
<dbReference type="GO" id="GO:0031537">
    <property type="term" value="P:regulation of anthocyanin metabolic process"/>
    <property type="evidence" value="ECO:0007669"/>
    <property type="project" value="EnsemblPlants"/>
</dbReference>
<dbReference type="CDD" id="cd02440">
    <property type="entry name" value="AdoMet_MTases"/>
    <property type="match status" value="1"/>
</dbReference>
<evidence type="ECO:0000259" key="8">
    <source>
        <dbReference type="Pfam" id="PF00891"/>
    </source>
</evidence>
<comment type="caution">
    <text evidence="10">The sequence shown here is derived from an EMBL/GenBank/DDBJ whole genome shotgun (WGS) entry which is preliminary data.</text>
</comment>
<dbReference type="GO" id="GO:0047763">
    <property type="term" value="F:caffeate O-methyltransferase activity"/>
    <property type="evidence" value="ECO:0007669"/>
    <property type="project" value="UniProtKB-EC"/>
</dbReference>
<keyword evidence="5" id="KW-0438">Lignin biosynthesis</keyword>
<protein>
    <recommendedName>
        <fullName evidence="6">caffeate O-methyltransferase</fullName>
        <ecNumber evidence="6">2.1.1.68</ecNumber>
    </recommendedName>
</protein>